<dbReference type="Proteomes" id="UP000712600">
    <property type="component" value="Unassembled WGS sequence"/>
</dbReference>
<reference evidence="1" key="1">
    <citation type="submission" date="2019-12" db="EMBL/GenBank/DDBJ databases">
        <title>Genome sequencing and annotation of Brassica cretica.</title>
        <authorList>
            <person name="Studholme D.J."/>
            <person name="Sarris P."/>
        </authorList>
    </citation>
    <scope>NUCLEOTIDE SEQUENCE</scope>
    <source>
        <strain evidence="1">PFS-109/04</strain>
        <tissue evidence="1">Leaf</tissue>
    </source>
</reference>
<dbReference type="EMBL" id="QGKX02001521">
    <property type="protein sequence ID" value="KAF3509613.1"/>
    <property type="molecule type" value="Genomic_DNA"/>
</dbReference>
<accession>A0A8S9P9M0</accession>
<dbReference type="AlphaFoldDB" id="A0A8S9P9M0"/>
<sequence>MSMESTEIDQGHARDVEGHIIRVSKDDIITLLERSSMDEHSYVCLPEHARLFTQTKLVREIYTKDEINEMFYGVSGAQEKNEGNF</sequence>
<comment type="caution">
    <text evidence="1">The sequence shown here is derived from an EMBL/GenBank/DDBJ whole genome shotgun (WGS) entry which is preliminary data.</text>
</comment>
<name>A0A8S9P9M0_BRACR</name>
<gene>
    <name evidence="1" type="ORF">F2Q69_00005913</name>
</gene>
<evidence type="ECO:0000313" key="2">
    <source>
        <dbReference type="Proteomes" id="UP000712600"/>
    </source>
</evidence>
<proteinExistence type="predicted"/>
<protein>
    <submittedName>
        <fullName evidence="1">Uncharacterized protein</fullName>
    </submittedName>
</protein>
<organism evidence="1 2">
    <name type="scientific">Brassica cretica</name>
    <name type="common">Mustard</name>
    <dbReference type="NCBI Taxonomy" id="69181"/>
    <lineage>
        <taxon>Eukaryota</taxon>
        <taxon>Viridiplantae</taxon>
        <taxon>Streptophyta</taxon>
        <taxon>Embryophyta</taxon>
        <taxon>Tracheophyta</taxon>
        <taxon>Spermatophyta</taxon>
        <taxon>Magnoliopsida</taxon>
        <taxon>eudicotyledons</taxon>
        <taxon>Gunneridae</taxon>
        <taxon>Pentapetalae</taxon>
        <taxon>rosids</taxon>
        <taxon>malvids</taxon>
        <taxon>Brassicales</taxon>
        <taxon>Brassicaceae</taxon>
        <taxon>Brassiceae</taxon>
        <taxon>Brassica</taxon>
    </lineage>
</organism>
<evidence type="ECO:0000313" key="1">
    <source>
        <dbReference type="EMBL" id="KAF3509613.1"/>
    </source>
</evidence>